<name>A0A4Z1P849_9PEZI</name>
<sequence>MPPQTLLVALSGPSCSGKTTLARLLRSTLSPHAFIVHEDDFYKTDARIPVRKVRVNGEAVELQDWDCFESVDVEALVDMLGFVKREGRVKSREEGFEGKEDRNEVGGVDVDFGVVEEWRGRFEMLFSGVVGDGDGDGDVRIAIVDGFLLYSEEMAKVRDMFDVKLLLRTKYDTVKRRREGRKGYVTLEGFWEDPEGYVDAIVWPNYVKDHNFLFKKGDMEGELDEEVYKGLGIQAMNGSGEESMTSVFAWACEILEKQLKGLS</sequence>
<dbReference type="InterPro" id="IPR027417">
    <property type="entry name" value="P-loop_NTPase"/>
</dbReference>
<dbReference type="EMBL" id="SNSC02000005">
    <property type="protein sequence ID" value="TID24078.1"/>
    <property type="molecule type" value="Genomic_DNA"/>
</dbReference>
<evidence type="ECO:0000313" key="1">
    <source>
        <dbReference type="EMBL" id="TID24078.1"/>
    </source>
</evidence>
<dbReference type="STRING" id="86259.A0A4Z1P849"/>
<keyword evidence="2" id="KW-1185">Reference proteome</keyword>
<accession>A0A4Z1P849</accession>
<protein>
    <recommendedName>
        <fullName evidence="3">P-loop containing nucleoside triphosphate hydrolase protein</fullName>
    </recommendedName>
</protein>
<dbReference type="SUPFAM" id="SSF52540">
    <property type="entry name" value="P-loop containing nucleoside triphosphate hydrolases"/>
    <property type="match status" value="1"/>
</dbReference>
<proteinExistence type="predicted"/>
<evidence type="ECO:0000313" key="2">
    <source>
        <dbReference type="Proteomes" id="UP000298493"/>
    </source>
</evidence>
<dbReference type="AlphaFoldDB" id="A0A4Z1P849"/>
<dbReference type="PANTHER" id="PTHR10285">
    <property type="entry name" value="URIDINE KINASE"/>
    <property type="match status" value="1"/>
</dbReference>
<comment type="caution">
    <text evidence="1">The sequence shown here is derived from an EMBL/GenBank/DDBJ whole genome shotgun (WGS) entry which is preliminary data.</text>
</comment>
<evidence type="ECO:0008006" key="3">
    <source>
        <dbReference type="Google" id="ProtNLM"/>
    </source>
</evidence>
<dbReference type="Gene3D" id="3.40.50.300">
    <property type="entry name" value="P-loop containing nucleotide triphosphate hydrolases"/>
    <property type="match status" value="1"/>
</dbReference>
<gene>
    <name evidence="1" type="ORF">E6O75_ATG02443</name>
</gene>
<dbReference type="CDD" id="cd02024">
    <property type="entry name" value="NRK1"/>
    <property type="match status" value="1"/>
</dbReference>
<dbReference type="Proteomes" id="UP000298493">
    <property type="component" value="Unassembled WGS sequence"/>
</dbReference>
<reference evidence="1 2" key="1">
    <citation type="submission" date="2019-04" db="EMBL/GenBank/DDBJ databases">
        <title>High contiguity whole genome sequence and gene annotation resource for two Venturia nashicola isolates.</title>
        <authorList>
            <person name="Prokchorchik M."/>
            <person name="Won K."/>
            <person name="Lee Y."/>
            <person name="Choi E.D."/>
            <person name="Segonzac C."/>
            <person name="Sohn K.H."/>
        </authorList>
    </citation>
    <scope>NUCLEOTIDE SEQUENCE [LARGE SCALE GENOMIC DNA]</scope>
    <source>
        <strain evidence="1 2">PRI2</strain>
    </source>
</reference>
<organism evidence="1 2">
    <name type="scientific">Venturia nashicola</name>
    <dbReference type="NCBI Taxonomy" id="86259"/>
    <lineage>
        <taxon>Eukaryota</taxon>
        <taxon>Fungi</taxon>
        <taxon>Dikarya</taxon>
        <taxon>Ascomycota</taxon>
        <taxon>Pezizomycotina</taxon>
        <taxon>Dothideomycetes</taxon>
        <taxon>Pleosporomycetidae</taxon>
        <taxon>Venturiales</taxon>
        <taxon>Venturiaceae</taxon>
        <taxon>Venturia</taxon>
    </lineage>
</organism>